<dbReference type="GO" id="GO:0022857">
    <property type="term" value="F:transmembrane transporter activity"/>
    <property type="evidence" value="ECO:0007669"/>
    <property type="project" value="InterPro"/>
</dbReference>
<evidence type="ECO:0000256" key="7">
    <source>
        <dbReference type="ARBA" id="ARBA00023136"/>
    </source>
</evidence>
<dbReference type="GO" id="GO:0033214">
    <property type="term" value="P:siderophore-iron import into cell"/>
    <property type="evidence" value="ECO:0007669"/>
    <property type="project" value="TreeGrafter"/>
</dbReference>
<feature type="transmembrane region" description="Helical" evidence="8">
    <location>
        <begin position="140"/>
        <end position="160"/>
    </location>
</feature>
<evidence type="ECO:0000256" key="4">
    <source>
        <dbReference type="ARBA" id="ARBA00022475"/>
    </source>
</evidence>
<keyword evidence="4" id="KW-1003">Cell membrane</keyword>
<evidence type="ECO:0000256" key="3">
    <source>
        <dbReference type="ARBA" id="ARBA00022448"/>
    </source>
</evidence>
<dbReference type="AlphaFoldDB" id="A0A9W6J3G4"/>
<evidence type="ECO:0000256" key="8">
    <source>
        <dbReference type="SAM" id="Phobius"/>
    </source>
</evidence>
<dbReference type="Pfam" id="PF01032">
    <property type="entry name" value="FecCD"/>
    <property type="match status" value="1"/>
</dbReference>
<gene>
    <name evidence="9" type="ORF">GCM10008179_27010</name>
</gene>
<evidence type="ECO:0000256" key="6">
    <source>
        <dbReference type="ARBA" id="ARBA00022989"/>
    </source>
</evidence>
<feature type="transmembrane region" description="Helical" evidence="8">
    <location>
        <begin position="52"/>
        <end position="73"/>
    </location>
</feature>
<keyword evidence="6 8" id="KW-1133">Transmembrane helix</keyword>
<dbReference type="GO" id="GO:0005886">
    <property type="term" value="C:plasma membrane"/>
    <property type="evidence" value="ECO:0007669"/>
    <property type="project" value="UniProtKB-SubCell"/>
</dbReference>
<feature type="transmembrane region" description="Helical" evidence="8">
    <location>
        <begin position="180"/>
        <end position="199"/>
    </location>
</feature>
<keyword evidence="10" id="KW-1185">Reference proteome</keyword>
<evidence type="ECO:0000313" key="10">
    <source>
        <dbReference type="Proteomes" id="UP001143372"/>
    </source>
</evidence>
<protein>
    <submittedName>
        <fullName evidence="9">Iron ABC transporter permease</fullName>
    </submittedName>
</protein>
<comment type="subcellular location">
    <subcellularLocation>
        <location evidence="1">Cell membrane</location>
        <topology evidence="1">Multi-pass membrane protein</topology>
    </subcellularLocation>
</comment>
<keyword evidence="7 8" id="KW-0472">Membrane</keyword>
<dbReference type="Proteomes" id="UP001143372">
    <property type="component" value="Unassembled WGS sequence"/>
</dbReference>
<sequence>MKPALIAGAFLASLFALSLLVGVSPLSAVDVLTFRADSNAVLVLVESRLPRTLALILAGVGLAVAGLIMQILVRNRFVEPSTAGTVESASLGMLVMALFAPAAPVFAKTAASTLFALAGTALFLRLLSMAPLRSPLTPPLIGLTLGGVIGSATTFLAYRFDLLQSLSAWTTGDFSVVLRGRYELLWLALALAVAGYAIADRLTVAGLGDDVATSLGLKHAHVMAGGLAIVAMITAATVSTIGSIPFLGLIVPNVVSLAMGDNLRRTLPFVAAFGAVFTLACDVAGRLANFPFEIPIGVVAGALGSGLFLVLLLRRRARNA</sequence>
<evidence type="ECO:0000256" key="2">
    <source>
        <dbReference type="ARBA" id="ARBA00007935"/>
    </source>
</evidence>
<feature type="transmembrane region" description="Helical" evidence="8">
    <location>
        <begin position="220"/>
        <end position="238"/>
    </location>
</feature>
<dbReference type="EMBL" id="BSFI01000019">
    <property type="protein sequence ID" value="GLK69063.1"/>
    <property type="molecule type" value="Genomic_DNA"/>
</dbReference>
<keyword evidence="3" id="KW-0813">Transport</keyword>
<evidence type="ECO:0000256" key="1">
    <source>
        <dbReference type="ARBA" id="ARBA00004651"/>
    </source>
</evidence>
<proteinExistence type="inferred from homology"/>
<name>A0A9W6J3G4_9HYPH</name>
<comment type="similarity">
    <text evidence="2">Belongs to the binding-protein-dependent transport system permease family. FecCD subfamily.</text>
</comment>
<dbReference type="InterPro" id="IPR000522">
    <property type="entry name" value="ABC_transptr_permease_BtuC"/>
</dbReference>
<dbReference type="PANTHER" id="PTHR30472:SF27">
    <property type="entry name" value="PETROBACTIN IMPORT SYSTEM PERMEASE PROTEIN YCLN"/>
    <property type="match status" value="1"/>
</dbReference>
<comment type="caution">
    <text evidence="9">The sequence shown here is derived from an EMBL/GenBank/DDBJ whole genome shotgun (WGS) entry which is preliminary data.</text>
</comment>
<reference evidence="9" key="1">
    <citation type="journal article" date="2014" name="Int. J. Syst. Evol. Microbiol.">
        <title>Complete genome sequence of Corynebacterium casei LMG S-19264T (=DSM 44701T), isolated from a smear-ripened cheese.</title>
        <authorList>
            <consortium name="US DOE Joint Genome Institute (JGI-PGF)"/>
            <person name="Walter F."/>
            <person name="Albersmeier A."/>
            <person name="Kalinowski J."/>
            <person name="Ruckert C."/>
        </authorList>
    </citation>
    <scope>NUCLEOTIDE SEQUENCE</scope>
    <source>
        <strain evidence="9">VKM B-2347</strain>
    </source>
</reference>
<evidence type="ECO:0000313" key="9">
    <source>
        <dbReference type="EMBL" id="GLK69063.1"/>
    </source>
</evidence>
<dbReference type="RefSeq" id="WP_271169301.1">
    <property type="nucleotide sequence ID" value="NZ_BSFI01000019.1"/>
</dbReference>
<keyword evidence="5 8" id="KW-0812">Transmembrane</keyword>
<reference evidence="9" key="2">
    <citation type="submission" date="2023-01" db="EMBL/GenBank/DDBJ databases">
        <authorList>
            <person name="Sun Q."/>
            <person name="Evtushenko L."/>
        </authorList>
    </citation>
    <scope>NUCLEOTIDE SEQUENCE</scope>
    <source>
        <strain evidence="9">VKM B-2347</strain>
    </source>
</reference>
<feature type="transmembrane region" description="Helical" evidence="8">
    <location>
        <begin position="267"/>
        <end position="288"/>
    </location>
</feature>
<dbReference type="Gene3D" id="1.10.3470.10">
    <property type="entry name" value="ABC transporter involved in vitamin B12 uptake, BtuC"/>
    <property type="match status" value="1"/>
</dbReference>
<accession>A0A9W6J3G4</accession>
<dbReference type="PANTHER" id="PTHR30472">
    <property type="entry name" value="FERRIC ENTEROBACTIN TRANSPORT SYSTEM PERMEASE PROTEIN"/>
    <property type="match status" value="1"/>
</dbReference>
<dbReference type="InterPro" id="IPR037294">
    <property type="entry name" value="ABC_BtuC-like"/>
</dbReference>
<organism evidence="9 10">
    <name type="scientific">Hansschlegelia plantiphila</name>
    <dbReference type="NCBI Taxonomy" id="374655"/>
    <lineage>
        <taxon>Bacteria</taxon>
        <taxon>Pseudomonadati</taxon>
        <taxon>Pseudomonadota</taxon>
        <taxon>Alphaproteobacteria</taxon>
        <taxon>Hyphomicrobiales</taxon>
        <taxon>Methylopilaceae</taxon>
        <taxon>Hansschlegelia</taxon>
    </lineage>
</organism>
<evidence type="ECO:0000256" key="5">
    <source>
        <dbReference type="ARBA" id="ARBA00022692"/>
    </source>
</evidence>
<dbReference type="SUPFAM" id="SSF81345">
    <property type="entry name" value="ABC transporter involved in vitamin B12 uptake, BtuC"/>
    <property type="match status" value="1"/>
</dbReference>
<dbReference type="CDD" id="cd06550">
    <property type="entry name" value="TM_ABC_iron-siderophores_like"/>
    <property type="match status" value="1"/>
</dbReference>
<feature type="transmembrane region" description="Helical" evidence="8">
    <location>
        <begin position="294"/>
        <end position="313"/>
    </location>
</feature>